<evidence type="ECO:0000313" key="2">
    <source>
        <dbReference type="Proteomes" id="UP000281474"/>
    </source>
</evidence>
<dbReference type="Proteomes" id="UP000281474">
    <property type="component" value="Unassembled WGS sequence"/>
</dbReference>
<comment type="caution">
    <text evidence="1">The sequence shown here is derived from an EMBL/GenBank/DDBJ whole genome shotgun (WGS) entry which is preliminary data.</text>
</comment>
<sequence>MTSTNQSSRKQLLLLAAVFALPIIAAQLFLSLDLYKGGSTNKGELLPSSLSYQSLNMDNPNPGKWQMLYQMPADCQQACQQQLHLLQRSFIALGKEQDRVQPVVILSSGSDESLLKQFNFVTIKATSDLPNYLSRQQIITVDPLGKWVTRYELKTDPHDQVMQSKAMLNDLRKLLKLSRVG</sequence>
<name>A0A3L8PUX3_9GAMM</name>
<dbReference type="AlphaFoldDB" id="A0A3L8PUX3"/>
<organism evidence="1 2">
    <name type="scientific">Parashewanella curva</name>
    <dbReference type="NCBI Taxonomy" id="2338552"/>
    <lineage>
        <taxon>Bacteria</taxon>
        <taxon>Pseudomonadati</taxon>
        <taxon>Pseudomonadota</taxon>
        <taxon>Gammaproteobacteria</taxon>
        <taxon>Alteromonadales</taxon>
        <taxon>Shewanellaceae</taxon>
        <taxon>Parashewanella</taxon>
    </lineage>
</organism>
<gene>
    <name evidence="1" type="ORF">D5018_13370</name>
</gene>
<reference evidence="1 2" key="1">
    <citation type="submission" date="2018-09" db="EMBL/GenBank/DDBJ databases">
        <title>Phylogeny of the Shewanellaceae, and recommendation for two new genera, Pseudoshewanella and Parashewanella.</title>
        <authorList>
            <person name="Wang G."/>
        </authorList>
    </citation>
    <scope>NUCLEOTIDE SEQUENCE [LARGE SCALE GENOMIC DNA]</scope>
    <source>
        <strain evidence="1 2">C51</strain>
    </source>
</reference>
<dbReference type="EMBL" id="QZEI01000041">
    <property type="protein sequence ID" value="RLV59201.1"/>
    <property type="molecule type" value="Genomic_DNA"/>
</dbReference>
<protein>
    <recommendedName>
        <fullName evidence="3">Transmembrane cytochrome oxidase associated protein</fullName>
    </recommendedName>
</protein>
<evidence type="ECO:0008006" key="3">
    <source>
        <dbReference type="Google" id="ProtNLM"/>
    </source>
</evidence>
<dbReference type="OrthoDB" id="9785445at2"/>
<accession>A0A3L8PUX3</accession>
<keyword evidence="2" id="KW-1185">Reference proteome</keyword>
<proteinExistence type="predicted"/>
<dbReference type="RefSeq" id="WP_121839500.1">
    <property type="nucleotide sequence ID" value="NZ_ML014790.1"/>
</dbReference>
<evidence type="ECO:0000313" key="1">
    <source>
        <dbReference type="EMBL" id="RLV59201.1"/>
    </source>
</evidence>